<keyword evidence="4" id="KW-1185">Reference proteome</keyword>
<evidence type="ECO:0000313" key="3">
    <source>
        <dbReference type="EMBL" id="KAL2796802.1"/>
    </source>
</evidence>
<keyword evidence="2" id="KW-1133">Transmembrane helix</keyword>
<dbReference type="Proteomes" id="UP001610563">
    <property type="component" value="Unassembled WGS sequence"/>
</dbReference>
<feature type="compositionally biased region" description="Low complexity" evidence="1">
    <location>
        <begin position="76"/>
        <end position="106"/>
    </location>
</feature>
<sequence length="295" mass="31190">MTSGGLNNLEDIIDQFTDGVDDLGDTATTTSSENAVGGSENNPDGGGASTADELPTGSSWDDSNDILATVTAGTATSTAETDFTTPTTFTSQTTPTTITSVSTNHTQSDNDNDDGGGGGMSNSTKIAIAVPVAIVGAAIIAAILFFLLRRRRRQRNLESQPVITTRQMDNSSSVFLPQQQPQIQPVPVPAAAPITRRPVPEGPYVEPVEPASAETNIVAAGAARDLEWRTSEERGGRPRSPFDHPRDNDDNLSIVSGISDREAMMRARPPRDDDMSSVSSFEDEEPRPSTTNRGG</sequence>
<protein>
    <submittedName>
        <fullName evidence="3">Uncharacterized protein</fullName>
    </submittedName>
</protein>
<reference evidence="3 4" key="1">
    <citation type="submission" date="2024-07" db="EMBL/GenBank/DDBJ databases">
        <title>Section-level genome sequencing and comparative genomics of Aspergillus sections Usti and Cavernicolus.</title>
        <authorList>
            <consortium name="Lawrence Berkeley National Laboratory"/>
            <person name="Nybo J.L."/>
            <person name="Vesth T.C."/>
            <person name="Theobald S."/>
            <person name="Frisvad J.C."/>
            <person name="Larsen T.O."/>
            <person name="Kjaerboelling I."/>
            <person name="Rothschild-Mancinelli K."/>
            <person name="Lyhne E.K."/>
            <person name="Kogle M.E."/>
            <person name="Barry K."/>
            <person name="Clum A."/>
            <person name="Na H."/>
            <person name="Ledsgaard L."/>
            <person name="Lin J."/>
            <person name="Lipzen A."/>
            <person name="Kuo A."/>
            <person name="Riley R."/>
            <person name="Mondo S."/>
            <person name="Labutti K."/>
            <person name="Haridas S."/>
            <person name="Pangalinan J."/>
            <person name="Salamov A.A."/>
            <person name="Simmons B.A."/>
            <person name="Magnuson J.K."/>
            <person name="Chen J."/>
            <person name="Drula E."/>
            <person name="Henrissat B."/>
            <person name="Wiebenga A."/>
            <person name="Lubbers R.J."/>
            <person name="Gomes A.C."/>
            <person name="Makela M.R."/>
            <person name="Stajich J."/>
            <person name="Grigoriev I.V."/>
            <person name="Mortensen U.H."/>
            <person name="De Vries R.P."/>
            <person name="Baker S.E."/>
            <person name="Andersen M.R."/>
        </authorList>
    </citation>
    <scope>NUCLEOTIDE SEQUENCE [LARGE SCALE GENOMIC DNA]</scope>
    <source>
        <strain evidence="3 4">CBS 209.92</strain>
    </source>
</reference>
<keyword evidence="2" id="KW-0472">Membrane</keyword>
<feature type="compositionally biased region" description="Polar residues" evidence="1">
    <location>
        <begin position="26"/>
        <end position="42"/>
    </location>
</feature>
<organism evidence="3 4">
    <name type="scientific">Aspergillus keveii</name>
    <dbReference type="NCBI Taxonomy" id="714993"/>
    <lineage>
        <taxon>Eukaryota</taxon>
        <taxon>Fungi</taxon>
        <taxon>Dikarya</taxon>
        <taxon>Ascomycota</taxon>
        <taxon>Pezizomycotina</taxon>
        <taxon>Eurotiomycetes</taxon>
        <taxon>Eurotiomycetidae</taxon>
        <taxon>Eurotiales</taxon>
        <taxon>Aspergillaceae</taxon>
        <taxon>Aspergillus</taxon>
        <taxon>Aspergillus subgen. Nidulantes</taxon>
    </lineage>
</organism>
<name>A0ABR4GCQ5_9EURO</name>
<evidence type="ECO:0000256" key="2">
    <source>
        <dbReference type="SAM" id="Phobius"/>
    </source>
</evidence>
<feature type="region of interest" description="Disordered" evidence="1">
    <location>
        <begin position="76"/>
        <end position="118"/>
    </location>
</feature>
<gene>
    <name evidence="3" type="ORF">BJX66DRAFT_335778</name>
</gene>
<feature type="compositionally biased region" description="Basic and acidic residues" evidence="1">
    <location>
        <begin position="259"/>
        <end position="274"/>
    </location>
</feature>
<feature type="region of interest" description="Disordered" evidence="1">
    <location>
        <begin position="20"/>
        <end position="64"/>
    </location>
</feature>
<comment type="caution">
    <text evidence="3">The sequence shown here is derived from an EMBL/GenBank/DDBJ whole genome shotgun (WGS) entry which is preliminary data.</text>
</comment>
<dbReference type="EMBL" id="JBFTWV010000024">
    <property type="protein sequence ID" value="KAL2796802.1"/>
    <property type="molecule type" value="Genomic_DNA"/>
</dbReference>
<evidence type="ECO:0000313" key="4">
    <source>
        <dbReference type="Proteomes" id="UP001610563"/>
    </source>
</evidence>
<proteinExistence type="predicted"/>
<feature type="compositionally biased region" description="Basic and acidic residues" evidence="1">
    <location>
        <begin position="224"/>
        <end position="249"/>
    </location>
</feature>
<keyword evidence="2" id="KW-0812">Transmembrane</keyword>
<feature type="region of interest" description="Disordered" evidence="1">
    <location>
        <begin position="224"/>
        <end position="295"/>
    </location>
</feature>
<accession>A0ABR4GCQ5</accession>
<evidence type="ECO:0000256" key="1">
    <source>
        <dbReference type="SAM" id="MobiDB-lite"/>
    </source>
</evidence>
<feature type="transmembrane region" description="Helical" evidence="2">
    <location>
        <begin position="126"/>
        <end position="148"/>
    </location>
</feature>